<proteinExistence type="predicted"/>
<dbReference type="AlphaFoldDB" id="U7DB87"/>
<dbReference type="RefSeq" id="WP_022636117.1">
    <property type="nucleotide sequence ID" value="NZ_ASJR01000004.1"/>
</dbReference>
<dbReference type="Proteomes" id="UP000017148">
    <property type="component" value="Unassembled WGS sequence"/>
</dbReference>
<accession>U7DB87</accession>
<sequence length="102" mass="11525">MTQRSRGDQEQLRLLSRIVRQNEVMISLLRTLCGEKKTEARAARVPAADQGTDVQSTKKKSSPADRRKEEAIAEPQKTPRKSVDTSENNIGEPDPYDLFDLK</sequence>
<feature type="region of interest" description="Disordered" evidence="1">
    <location>
        <begin position="37"/>
        <end position="102"/>
    </location>
</feature>
<feature type="compositionally biased region" description="Basic and acidic residues" evidence="1">
    <location>
        <begin position="62"/>
        <end position="71"/>
    </location>
</feature>
<name>U7DB87_9BACT</name>
<keyword evidence="3" id="KW-1185">Reference proteome</keyword>
<organism evidence="2 3">
    <name type="scientific">Chitinivibrio alkaliphilus ACht1</name>
    <dbReference type="NCBI Taxonomy" id="1313304"/>
    <lineage>
        <taxon>Bacteria</taxon>
        <taxon>Pseudomonadati</taxon>
        <taxon>Fibrobacterota</taxon>
        <taxon>Chitinivibrionia</taxon>
        <taxon>Chitinivibrionales</taxon>
        <taxon>Chitinivibrionaceae</taxon>
        <taxon>Chitinivibrio</taxon>
    </lineage>
</organism>
<evidence type="ECO:0000313" key="2">
    <source>
        <dbReference type="EMBL" id="ERP38818.1"/>
    </source>
</evidence>
<gene>
    <name evidence="2" type="ORF">CALK_0590</name>
</gene>
<comment type="caution">
    <text evidence="2">The sequence shown here is derived from an EMBL/GenBank/DDBJ whole genome shotgun (WGS) entry which is preliminary data.</text>
</comment>
<evidence type="ECO:0000313" key="3">
    <source>
        <dbReference type="Proteomes" id="UP000017148"/>
    </source>
</evidence>
<reference evidence="2 3" key="1">
    <citation type="journal article" date="2013" name="Environ. Microbiol.">
        <title>Genome analysis of Chitinivibrio alkaliphilus gen. nov., sp. nov., a novel extremely haloalkaliphilic anaerobic chitinolytic bacterium from the candidate phylum Termite Group 3.</title>
        <authorList>
            <person name="Sorokin D.Y."/>
            <person name="Gumerov V.M."/>
            <person name="Rakitin A.L."/>
            <person name="Beletsky A.V."/>
            <person name="Damste J.S."/>
            <person name="Muyzer G."/>
            <person name="Mardanov A.V."/>
            <person name="Ravin N.V."/>
        </authorList>
    </citation>
    <scope>NUCLEOTIDE SEQUENCE [LARGE SCALE GENOMIC DNA]</scope>
    <source>
        <strain evidence="2 3">ACht1</strain>
    </source>
</reference>
<evidence type="ECO:0000256" key="1">
    <source>
        <dbReference type="SAM" id="MobiDB-lite"/>
    </source>
</evidence>
<dbReference type="STRING" id="1313304.CALK_0590"/>
<dbReference type="EMBL" id="ASJR01000004">
    <property type="protein sequence ID" value="ERP38818.1"/>
    <property type="molecule type" value="Genomic_DNA"/>
</dbReference>
<protein>
    <submittedName>
        <fullName evidence="2">Uncharacterized protein</fullName>
    </submittedName>
</protein>